<dbReference type="Pfam" id="PF13414">
    <property type="entry name" value="TPR_11"/>
    <property type="match status" value="1"/>
</dbReference>
<dbReference type="RefSeq" id="WP_183228563.1">
    <property type="nucleotide sequence ID" value="NZ_JACHIM010000002.1"/>
</dbReference>
<feature type="repeat" description="TPR" evidence="3">
    <location>
        <begin position="484"/>
        <end position="517"/>
    </location>
</feature>
<dbReference type="AlphaFoldDB" id="A0A840NSW7"/>
<name>A0A840NSW7_9HYPH</name>
<dbReference type="Gene3D" id="1.25.40.10">
    <property type="entry name" value="Tetratricopeptide repeat domain"/>
    <property type="match status" value="3"/>
</dbReference>
<reference evidence="4 5" key="1">
    <citation type="submission" date="2020-08" db="EMBL/GenBank/DDBJ databases">
        <title>Genomic Encyclopedia of Type Strains, Phase IV (KMG-IV): sequencing the most valuable type-strain genomes for metagenomic binning, comparative biology and taxonomic classification.</title>
        <authorList>
            <person name="Goeker M."/>
        </authorList>
    </citation>
    <scope>NUCLEOTIDE SEQUENCE [LARGE SCALE GENOMIC DNA]</scope>
    <source>
        <strain evidence="4 5">DSM 28538</strain>
    </source>
</reference>
<accession>A0A840NSW7</accession>
<comment type="caution">
    <text evidence="4">The sequence shown here is derived from an EMBL/GenBank/DDBJ whole genome shotgun (WGS) entry which is preliminary data.</text>
</comment>
<keyword evidence="1" id="KW-0677">Repeat</keyword>
<dbReference type="Proteomes" id="UP000561417">
    <property type="component" value="Unassembled WGS sequence"/>
</dbReference>
<dbReference type="PROSITE" id="PS50005">
    <property type="entry name" value="TPR"/>
    <property type="match status" value="2"/>
</dbReference>
<dbReference type="InterPro" id="IPR051685">
    <property type="entry name" value="Ycf3/AcsC/BcsC/TPR_MFPF"/>
</dbReference>
<evidence type="ECO:0000256" key="1">
    <source>
        <dbReference type="ARBA" id="ARBA00022737"/>
    </source>
</evidence>
<dbReference type="PANTHER" id="PTHR44943">
    <property type="entry name" value="CELLULOSE SYNTHASE OPERON PROTEIN C"/>
    <property type="match status" value="1"/>
</dbReference>
<evidence type="ECO:0000313" key="5">
    <source>
        <dbReference type="Proteomes" id="UP000561417"/>
    </source>
</evidence>
<feature type="repeat" description="TPR" evidence="3">
    <location>
        <begin position="415"/>
        <end position="448"/>
    </location>
</feature>
<proteinExistence type="predicted"/>
<dbReference type="SMART" id="SM00028">
    <property type="entry name" value="TPR"/>
    <property type="match status" value="9"/>
</dbReference>
<dbReference type="SUPFAM" id="SSF48452">
    <property type="entry name" value="TPR-like"/>
    <property type="match status" value="1"/>
</dbReference>
<sequence>MCSAAASRFFTFLVAGIMLMISGTYSKTNATINTTSFTGAYLAGRVANHENKTVLAINYLKKALVYKPDNIETQKELLEALLSVGSFKEAVQQAKKLKEQGIITPFVSLTLSVDSLIKKDYRNAKLLLQLKALPARNNPVIELIGAWVTFGSGQKSQAISDLEKIKGTVWYNLFISYHLALMNDLAGHTENAKKYFIQALNNKQSPLIAPNTYERIIIAYASFQLRHNMRNQALQTIKHGEKMLSGQEALKNIREKIEKGAPLERLVKTSQQGAGEVLYNFGTALNHKSSGTISRIFKQLSFTLYPQNDAILFQLAQISSKLGDLHQAIKFYYALPPKSPYYRDGQLHLAFLLAKNNNYNEAIKLLTSLKKKFPNDRHTLITLAAIYMQNNRFFEAIQPLDRAIAQIKNFQRDDWKLFYQRGIAFERLDQWQKAEIDLRKALEFFPNHPQILNYLGYSLVDRGQKLEESLHMLQKAFTLQPQNGYILDSLGWAYYKLKQYNKAVQMLENAVKLQPADPTLNEHLGDAYWQVGRKREALFQWNHAVDAEEKNSKNAKRIQEKLKFGLQ</sequence>
<evidence type="ECO:0000313" key="4">
    <source>
        <dbReference type="EMBL" id="MBB5073498.1"/>
    </source>
</evidence>
<evidence type="ECO:0000256" key="3">
    <source>
        <dbReference type="PROSITE-ProRule" id="PRU00339"/>
    </source>
</evidence>
<organism evidence="4 5">
    <name type="scientific">Bartonella callosciuri</name>
    <dbReference type="NCBI Taxonomy" id="686223"/>
    <lineage>
        <taxon>Bacteria</taxon>
        <taxon>Pseudomonadati</taxon>
        <taxon>Pseudomonadota</taxon>
        <taxon>Alphaproteobacteria</taxon>
        <taxon>Hyphomicrobiales</taxon>
        <taxon>Bartonellaceae</taxon>
        <taxon>Bartonella</taxon>
    </lineage>
</organism>
<dbReference type="Pfam" id="PF14559">
    <property type="entry name" value="TPR_19"/>
    <property type="match status" value="1"/>
</dbReference>
<protein>
    <submittedName>
        <fullName evidence="4">Flp pilus assembly protein TadD</fullName>
    </submittedName>
</protein>
<gene>
    <name evidence="4" type="ORF">HNQ69_000619</name>
</gene>
<dbReference type="Pfam" id="PF13181">
    <property type="entry name" value="TPR_8"/>
    <property type="match status" value="1"/>
</dbReference>
<dbReference type="PANTHER" id="PTHR44943:SF8">
    <property type="entry name" value="TPR REPEAT-CONTAINING PROTEIN MJ0263"/>
    <property type="match status" value="1"/>
</dbReference>
<keyword evidence="2 3" id="KW-0802">TPR repeat</keyword>
<dbReference type="InterPro" id="IPR011990">
    <property type="entry name" value="TPR-like_helical_dom_sf"/>
</dbReference>
<keyword evidence="5" id="KW-1185">Reference proteome</keyword>
<dbReference type="InterPro" id="IPR019734">
    <property type="entry name" value="TPR_rpt"/>
</dbReference>
<dbReference type="EMBL" id="JACHIM010000002">
    <property type="protein sequence ID" value="MBB5073498.1"/>
    <property type="molecule type" value="Genomic_DNA"/>
</dbReference>
<evidence type="ECO:0000256" key="2">
    <source>
        <dbReference type="ARBA" id="ARBA00022803"/>
    </source>
</evidence>